<reference evidence="1" key="1">
    <citation type="submission" date="2021-06" db="EMBL/GenBank/DDBJ databases">
        <authorList>
            <person name="Kallberg Y."/>
            <person name="Tangrot J."/>
            <person name="Rosling A."/>
        </authorList>
    </citation>
    <scope>NUCLEOTIDE SEQUENCE</scope>
    <source>
        <strain evidence="1">28 12/20/2015</strain>
    </source>
</reference>
<gene>
    <name evidence="1" type="ORF">SPELUC_LOCUS11564</name>
</gene>
<keyword evidence="2" id="KW-1185">Reference proteome</keyword>
<protein>
    <submittedName>
        <fullName evidence="1">18172_t:CDS:1</fullName>
    </submittedName>
</protein>
<comment type="caution">
    <text evidence="1">The sequence shown here is derived from an EMBL/GenBank/DDBJ whole genome shotgun (WGS) entry which is preliminary data.</text>
</comment>
<name>A0ACA9PHF4_9GLOM</name>
<accession>A0ACA9PHF4</accession>
<dbReference type="Proteomes" id="UP000789366">
    <property type="component" value="Unassembled WGS sequence"/>
</dbReference>
<organism evidence="1 2">
    <name type="scientific">Cetraspora pellucida</name>
    <dbReference type="NCBI Taxonomy" id="1433469"/>
    <lineage>
        <taxon>Eukaryota</taxon>
        <taxon>Fungi</taxon>
        <taxon>Fungi incertae sedis</taxon>
        <taxon>Mucoromycota</taxon>
        <taxon>Glomeromycotina</taxon>
        <taxon>Glomeromycetes</taxon>
        <taxon>Diversisporales</taxon>
        <taxon>Gigasporaceae</taxon>
        <taxon>Cetraspora</taxon>
    </lineage>
</organism>
<evidence type="ECO:0000313" key="2">
    <source>
        <dbReference type="Proteomes" id="UP000789366"/>
    </source>
</evidence>
<dbReference type="EMBL" id="CAJVPW010024880">
    <property type="protein sequence ID" value="CAG8706610.1"/>
    <property type="molecule type" value="Genomic_DNA"/>
</dbReference>
<evidence type="ECO:0000313" key="1">
    <source>
        <dbReference type="EMBL" id="CAG8706610.1"/>
    </source>
</evidence>
<feature type="non-terminal residue" evidence="1">
    <location>
        <position position="1"/>
    </location>
</feature>
<sequence length="39" mass="4390">WQLVLVITCKHDYVPGTSISKYDYVPGINMGFPNSTITM</sequence>
<proteinExistence type="predicted"/>